<keyword evidence="1" id="KW-1133">Transmembrane helix</keyword>
<gene>
    <name evidence="2" type="ORF">METZ01_LOCUS498658</name>
</gene>
<feature type="transmembrane region" description="Helical" evidence="1">
    <location>
        <begin position="94"/>
        <end position="115"/>
    </location>
</feature>
<reference evidence="2" key="1">
    <citation type="submission" date="2018-05" db="EMBL/GenBank/DDBJ databases">
        <authorList>
            <person name="Lanie J.A."/>
            <person name="Ng W.-L."/>
            <person name="Kazmierczak K.M."/>
            <person name="Andrzejewski T.M."/>
            <person name="Davidsen T.M."/>
            <person name="Wayne K.J."/>
            <person name="Tettelin H."/>
            <person name="Glass J.I."/>
            <person name="Rusch D."/>
            <person name="Podicherti R."/>
            <person name="Tsui H.-C.T."/>
            <person name="Winkler M.E."/>
        </authorList>
    </citation>
    <scope>NUCLEOTIDE SEQUENCE</scope>
</reference>
<dbReference type="EMBL" id="UINC01218675">
    <property type="protein sequence ID" value="SVE45804.1"/>
    <property type="molecule type" value="Genomic_DNA"/>
</dbReference>
<sequence length="201" mass="22584">MTIYWLLFTASVPGIFVDPQLKSFFSKLSWRALVVICIFVVGLRYRVGCDWQNYADLYEAIRTNSDFGLSRLTAIFSWGPAFLGLNWLSAQLGLGVYFVNLVCAGISISGLATFCRRLSIPWLGWTIATPYFIVVVTMGYTRQSVAIGLFLGALNLLQDRKALRYIGVILFATMFHTSALVLLPLALTPWFKEQPSKYISI</sequence>
<keyword evidence="1" id="KW-0472">Membrane</keyword>
<accession>A0A383DNA8</accession>
<feature type="transmembrane region" description="Helical" evidence="1">
    <location>
        <begin position="68"/>
        <end position="88"/>
    </location>
</feature>
<evidence type="ECO:0000313" key="2">
    <source>
        <dbReference type="EMBL" id="SVE45804.1"/>
    </source>
</evidence>
<proteinExistence type="predicted"/>
<name>A0A383DNA8_9ZZZZ</name>
<dbReference type="Pfam" id="PF14897">
    <property type="entry name" value="EpsG"/>
    <property type="match status" value="1"/>
</dbReference>
<dbReference type="AlphaFoldDB" id="A0A383DNA8"/>
<feature type="transmembrane region" description="Helical" evidence="1">
    <location>
        <begin position="122"/>
        <end position="142"/>
    </location>
</feature>
<dbReference type="InterPro" id="IPR049458">
    <property type="entry name" value="EpsG-like"/>
</dbReference>
<feature type="transmembrane region" description="Helical" evidence="1">
    <location>
        <begin position="162"/>
        <end position="187"/>
    </location>
</feature>
<evidence type="ECO:0000256" key="1">
    <source>
        <dbReference type="SAM" id="Phobius"/>
    </source>
</evidence>
<feature type="non-terminal residue" evidence="2">
    <location>
        <position position="201"/>
    </location>
</feature>
<evidence type="ECO:0008006" key="3">
    <source>
        <dbReference type="Google" id="ProtNLM"/>
    </source>
</evidence>
<protein>
    <recommendedName>
        <fullName evidence="3">EpsG family protein</fullName>
    </recommendedName>
</protein>
<keyword evidence="1" id="KW-0812">Transmembrane</keyword>
<organism evidence="2">
    <name type="scientific">marine metagenome</name>
    <dbReference type="NCBI Taxonomy" id="408172"/>
    <lineage>
        <taxon>unclassified sequences</taxon>
        <taxon>metagenomes</taxon>
        <taxon>ecological metagenomes</taxon>
    </lineage>
</organism>
<feature type="transmembrane region" description="Helical" evidence="1">
    <location>
        <begin position="28"/>
        <end position="47"/>
    </location>
</feature>